<keyword evidence="1" id="KW-0808">Transferase</keyword>
<name>A0A0A9EEF7_ARUDO</name>
<reference evidence="1" key="1">
    <citation type="submission" date="2014-09" db="EMBL/GenBank/DDBJ databases">
        <authorList>
            <person name="Magalhaes I.L.F."/>
            <person name="Oliveira U."/>
            <person name="Santos F.R."/>
            <person name="Vidigal T.H.D.A."/>
            <person name="Brescovit A.D."/>
            <person name="Santos A.J."/>
        </authorList>
    </citation>
    <scope>NUCLEOTIDE SEQUENCE</scope>
    <source>
        <tissue evidence="1">Shoot tissue taken approximately 20 cm above the soil surface</tissue>
    </source>
</reference>
<proteinExistence type="predicted"/>
<dbReference type="GO" id="GO:0016301">
    <property type="term" value="F:kinase activity"/>
    <property type="evidence" value="ECO:0007669"/>
    <property type="project" value="UniProtKB-KW"/>
</dbReference>
<protein>
    <submittedName>
        <fullName evidence="1">6-phosphofructokinase 2</fullName>
    </submittedName>
</protein>
<keyword evidence="1" id="KW-0418">Kinase</keyword>
<sequence length="15" mass="1664">MSFTDFGVNGTVFLE</sequence>
<evidence type="ECO:0000313" key="1">
    <source>
        <dbReference type="EMBL" id="JAD97403.1"/>
    </source>
</evidence>
<reference evidence="1" key="2">
    <citation type="journal article" date="2015" name="Data Brief">
        <title>Shoot transcriptome of the giant reed, Arundo donax.</title>
        <authorList>
            <person name="Barrero R.A."/>
            <person name="Guerrero F.D."/>
            <person name="Moolhuijzen P."/>
            <person name="Goolsby J.A."/>
            <person name="Tidwell J."/>
            <person name="Bellgard S.E."/>
            <person name="Bellgard M.I."/>
        </authorList>
    </citation>
    <scope>NUCLEOTIDE SEQUENCE</scope>
    <source>
        <tissue evidence="1">Shoot tissue taken approximately 20 cm above the soil surface</tissue>
    </source>
</reference>
<organism evidence="1">
    <name type="scientific">Arundo donax</name>
    <name type="common">Giant reed</name>
    <name type="synonym">Donax arundinaceus</name>
    <dbReference type="NCBI Taxonomy" id="35708"/>
    <lineage>
        <taxon>Eukaryota</taxon>
        <taxon>Viridiplantae</taxon>
        <taxon>Streptophyta</taxon>
        <taxon>Embryophyta</taxon>
        <taxon>Tracheophyta</taxon>
        <taxon>Spermatophyta</taxon>
        <taxon>Magnoliopsida</taxon>
        <taxon>Liliopsida</taxon>
        <taxon>Poales</taxon>
        <taxon>Poaceae</taxon>
        <taxon>PACMAD clade</taxon>
        <taxon>Arundinoideae</taxon>
        <taxon>Arundineae</taxon>
        <taxon>Arundo</taxon>
    </lineage>
</organism>
<accession>A0A0A9EEF7</accession>
<dbReference type="EMBL" id="GBRH01200492">
    <property type="protein sequence ID" value="JAD97403.1"/>
    <property type="molecule type" value="Transcribed_RNA"/>
</dbReference>